<sequence>MRGKAESRSSEFELRNSGFSGFEIDDQEFEIRNSPSVVIERYKNPWIEANVKFCEENNIKLVG</sequence>
<dbReference type="Proteomes" id="UP000887563">
    <property type="component" value="Unplaced"/>
</dbReference>
<dbReference type="WBParaSite" id="Minc3s05520g38361">
    <property type="protein sequence ID" value="Minc3s05520g38361"/>
    <property type="gene ID" value="Minc3s05520g38361"/>
</dbReference>
<keyword evidence="1" id="KW-1185">Reference proteome</keyword>
<reference evidence="2" key="1">
    <citation type="submission" date="2022-11" db="UniProtKB">
        <authorList>
            <consortium name="WormBaseParasite"/>
        </authorList>
    </citation>
    <scope>IDENTIFICATION</scope>
</reference>
<name>A0A914ND57_MELIC</name>
<protein>
    <submittedName>
        <fullName evidence="2">Uncharacterized protein</fullName>
    </submittedName>
</protein>
<dbReference type="AlphaFoldDB" id="A0A914ND57"/>
<evidence type="ECO:0000313" key="1">
    <source>
        <dbReference type="Proteomes" id="UP000887563"/>
    </source>
</evidence>
<accession>A0A914ND57</accession>
<evidence type="ECO:0000313" key="2">
    <source>
        <dbReference type="WBParaSite" id="Minc3s05520g38361"/>
    </source>
</evidence>
<proteinExistence type="predicted"/>
<organism evidence="1 2">
    <name type="scientific">Meloidogyne incognita</name>
    <name type="common">Southern root-knot nematode worm</name>
    <name type="synonym">Oxyuris incognita</name>
    <dbReference type="NCBI Taxonomy" id="6306"/>
    <lineage>
        <taxon>Eukaryota</taxon>
        <taxon>Metazoa</taxon>
        <taxon>Ecdysozoa</taxon>
        <taxon>Nematoda</taxon>
        <taxon>Chromadorea</taxon>
        <taxon>Rhabditida</taxon>
        <taxon>Tylenchina</taxon>
        <taxon>Tylenchomorpha</taxon>
        <taxon>Tylenchoidea</taxon>
        <taxon>Meloidogynidae</taxon>
        <taxon>Meloidogyninae</taxon>
        <taxon>Meloidogyne</taxon>
        <taxon>Meloidogyne incognita group</taxon>
    </lineage>
</organism>